<dbReference type="Proteomes" id="UP000078541">
    <property type="component" value="Unassembled WGS sequence"/>
</dbReference>
<dbReference type="PANTHER" id="PTHR46060:SF1">
    <property type="entry name" value="MARINER MOS1 TRANSPOSASE-LIKE PROTEIN"/>
    <property type="match status" value="1"/>
</dbReference>
<keyword evidence="1" id="KW-0489">Methyltransferase</keyword>
<dbReference type="AlphaFoldDB" id="A0A195FF04"/>
<gene>
    <name evidence="1" type="ORF">ALC56_06342</name>
</gene>
<evidence type="ECO:0000313" key="2">
    <source>
        <dbReference type="Proteomes" id="UP000078541"/>
    </source>
</evidence>
<accession>A0A195FF04</accession>
<dbReference type="GO" id="GO:0008168">
    <property type="term" value="F:methyltransferase activity"/>
    <property type="evidence" value="ECO:0007669"/>
    <property type="project" value="UniProtKB-KW"/>
</dbReference>
<dbReference type="EMBL" id="KQ981617">
    <property type="protein sequence ID" value="KYN39265.1"/>
    <property type="molecule type" value="Genomic_DNA"/>
</dbReference>
<sequence length="214" mass="25083">MEKIGHRYVIQYFHLKGLSPTNIKTELDSTLEESAPSFTTVKYWVAEFKRGCTSCENEHRSGRPSEVAIPEMVKKIHKMVLGDRRLKVRELADMVNISKSAVHRILAENLEMRKLCARWVPRLLTIEQKQRREDAELKFELLPHSSDLAPSDYFLFPNLKKWLGGRRFTNNEEVESAVNGYFEEFNGSYYKQAIEAIEHRWEKCIELKGDYVEK</sequence>
<dbReference type="PANTHER" id="PTHR46060">
    <property type="entry name" value="MARINER MOS1 TRANSPOSASE-LIKE PROTEIN"/>
    <property type="match status" value="1"/>
</dbReference>
<reference evidence="1 2" key="1">
    <citation type="submission" date="2016-03" db="EMBL/GenBank/DDBJ databases">
        <title>Trachymyrmex septentrionalis WGS genome.</title>
        <authorList>
            <person name="Nygaard S."/>
            <person name="Hu H."/>
            <person name="Boomsma J."/>
            <person name="Zhang G."/>
        </authorList>
    </citation>
    <scope>NUCLEOTIDE SEQUENCE [LARGE SCALE GENOMIC DNA]</scope>
    <source>
        <strain evidence="1">Tsep2-gDNA-1</strain>
        <tissue evidence="1">Whole body</tissue>
    </source>
</reference>
<dbReference type="InterPro" id="IPR052709">
    <property type="entry name" value="Transposase-MT_Hybrid"/>
</dbReference>
<dbReference type="GO" id="GO:0003676">
    <property type="term" value="F:nucleic acid binding"/>
    <property type="evidence" value="ECO:0007669"/>
    <property type="project" value="InterPro"/>
</dbReference>
<evidence type="ECO:0000313" key="1">
    <source>
        <dbReference type="EMBL" id="KYN39265.1"/>
    </source>
</evidence>
<dbReference type="GO" id="GO:0032259">
    <property type="term" value="P:methylation"/>
    <property type="evidence" value="ECO:0007669"/>
    <property type="project" value="UniProtKB-KW"/>
</dbReference>
<dbReference type="Gene3D" id="3.30.420.10">
    <property type="entry name" value="Ribonuclease H-like superfamily/Ribonuclease H"/>
    <property type="match status" value="1"/>
</dbReference>
<keyword evidence="1" id="KW-0808">Transferase</keyword>
<organism evidence="1 2">
    <name type="scientific">Trachymyrmex septentrionalis</name>
    <dbReference type="NCBI Taxonomy" id="34720"/>
    <lineage>
        <taxon>Eukaryota</taxon>
        <taxon>Metazoa</taxon>
        <taxon>Ecdysozoa</taxon>
        <taxon>Arthropoda</taxon>
        <taxon>Hexapoda</taxon>
        <taxon>Insecta</taxon>
        <taxon>Pterygota</taxon>
        <taxon>Neoptera</taxon>
        <taxon>Endopterygota</taxon>
        <taxon>Hymenoptera</taxon>
        <taxon>Apocrita</taxon>
        <taxon>Aculeata</taxon>
        <taxon>Formicoidea</taxon>
        <taxon>Formicidae</taxon>
        <taxon>Myrmicinae</taxon>
        <taxon>Trachymyrmex</taxon>
    </lineage>
</organism>
<proteinExistence type="predicted"/>
<dbReference type="Pfam" id="PF13412">
    <property type="entry name" value="HTH_24"/>
    <property type="match status" value="1"/>
</dbReference>
<protein>
    <submittedName>
        <fullName evidence="1">Histone-lysine N-methyltransferase SETMAR</fullName>
    </submittedName>
</protein>
<dbReference type="InterPro" id="IPR036397">
    <property type="entry name" value="RNaseH_sf"/>
</dbReference>
<dbReference type="STRING" id="34720.A0A195FF04"/>
<keyword evidence="2" id="KW-1185">Reference proteome</keyword>
<name>A0A195FF04_9HYME</name>